<name>A0A327L3I9_9BRAD</name>
<accession>A0A327L3I9</accession>
<gene>
    <name evidence="2" type="ORF">CH341_09295</name>
</gene>
<dbReference type="Proteomes" id="UP000249130">
    <property type="component" value="Unassembled WGS sequence"/>
</dbReference>
<keyword evidence="3" id="KW-1185">Reference proteome</keyword>
<protein>
    <submittedName>
        <fullName evidence="2">Uncharacterized protein</fullName>
    </submittedName>
</protein>
<comment type="caution">
    <text evidence="2">The sequence shown here is derived from an EMBL/GenBank/DDBJ whole genome shotgun (WGS) entry which is preliminary data.</text>
</comment>
<dbReference type="RefSeq" id="WP_111418770.1">
    <property type="nucleotide sequence ID" value="NZ_NPEX01000046.1"/>
</dbReference>
<keyword evidence="1" id="KW-0732">Signal</keyword>
<evidence type="ECO:0000256" key="1">
    <source>
        <dbReference type="SAM" id="SignalP"/>
    </source>
</evidence>
<proteinExistence type="predicted"/>
<reference evidence="2 3" key="1">
    <citation type="submission" date="2017-07" db="EMBL/GenBank/DDBJ databases">
        <title>Draft Genome Sequences of Select Purple Nonsulfur Bacteria.</title>
        <authorList>
            <person name="Lasarre B."/>
            <person name="Mckinlay J.B."/>
        </authorList>
    </citation>
    <scope>NUCLEOTIDE SEQUENCE [LARGE SCALE GENOMIC DNA]</scope>
    <source>
        <strain evidence="2 3">DSM 5909</strain>
    </source>
</reference>
<feature type="chain" id="PRO_5016411731" evidence="1">
    <location>
        <begin position="25"/>
        <end position="625"/>
    </location>
</feature>
<organism evidence="2 3">
    <name type="scientific">Rhodoplanes roseus</name>
    <dbReference type="NCBI Taxonomy" id="29409"/>
    <lineage>
        <taxon>Bacteria</taxon>
        <taxon>Pseudomonadati</taxon>
        <taxon>Pseudomonadota</taxon>
        <taxon>Alphaproteobacteria</taxon>
        <taxon>Hyphomicrobiales</taxon>
        <taxon>Nitrobacteraceae</taxon>
        <taxon>Rhodoplanes</taxon>
    </lineage>
</organism>
<evidence type="ECO:0000313" key="2">
    <source>
        <dbReference type="EMBL" id="RAI44393.1"/>
    </source>
</evidence>
<feature type="signal peptide" evidence="1">
    <location>
        <begin position="1"/>
        <end position="24"/>
    </location>
</feature>
<dbReference type="OrthoDB" id="8251894at2"/>
<evidence type="ECO:0000313" key="3">
    <source>
        <dbReference type="Proteomes" id="UP000249130"/>
    </source>
</evidence>
<dbReference type="AlphaFoldDB" id="A0A327L3I9"/>
<sequence length="625" mass="65383">MRTTWWQALAVGCGLALLGAGAQAQGLGDAVRDAGSAVARMRVGTIEIKDVTLGGQGGASVTIGRAAFAGFSRDGGTVVASRLAIENLTATVATQTWRIPLVTLDGVRIPEELYRALAEGAATTRPWPDLFRDVVADLVTIGTITVTDKSLNSEQVLSGFVLTRLAQGVIATARLDGIALTSAPDPKMPVRMKTGAVRYQDLDIGESLRIFTGGDGTPRRVMTSASIDGMEIVTPAATVRLGTYEIGPVTLAAPAEPMPTDLAALATTLQTGAQPDQAVVAKIVRWYRGLLRGLRVESIGLRDIAVTAPDVDLTIAAVGLGGMVASGFDLFEVTGIALRTPDGPIRLGRLAIEKASFAALVDLGLDAAETGREPEIEPSKILDLLPQIAAVRLAELDAATPEGPVTLGAFDLEIDRPGALPERLALALTRLTLPVGPADGSDGREALAKIGYTTIRIDTRTRLRWLPAEKALVLDDTSLAVAEAGRVDATLRIDGVDLAAALADPERADAILESQARLGGVEISVADLGLADRFYADLAKSAGVTVQVARDRLSTETRAQAAEAFGGALSPAALDKIAAFVRRPGRIAVKAAPRPGQTVKLDDLETMGPKVLSRMRLDIDVTPPR</sequence>
<dbReference type="EMBL" id="NPEX01000046">
    <property type="protein sequence ID" value="RAI44393.1"/>
    <property type="molecule type" value="Genomic_DNA"/>
</dbReference>